<sequence length="227" mass="25379">MKVCLFLLLAWCLPSSLLAGEELSVFDCDDSEDKCQLSLLQRKAQKEELEMEAQMDVADSDSESESKNGLFDDSAQVPMVAYPKNYCQHCGEMAFCHRASNPGCGGHAMGGVVSFNNHVHANGCRSPPSLTVPRSYMCDISSLYHYAGGRTVLREMLISGFEHQKRNGNQGSVWQCIHAPKHVSVRWLHLHTFCKEGKVDNLPRREDYCAVMSNTMDADRIASSWVR</sequence>
<evidence type="ECO:0000313" key="4">
    <source>
        <dbReference type="Proteomes" id="UP001642464"/>
    </source>
</evidence>
<evidence type="ECO:0000313" key="3">
    <source>
        <dbReference type="EMBL" id="CAK9011294.1"/>
    </source>
</evidence>
<reference evidence="3 4" key="1">
    <citation type="submission" date="2024-02" db="EMBL/GenBank/DDBJ databases">
        <authorList>
            <person name="Chen Y."/>
            <person name="Shah S."/>
            <person name="Dougan E. K."/>
            <person name="Thang M."/>
            <person name="Chan C."/>
        </authorList>
    </citation>
    <scope>NUCLEOTIDE SEQUENCE [LARGE SCALE GENOMIC DNA]</scope>
</reference>
<feature type="signal peptide" evidence="2">
    <location>
        <begin position="1"/>
        <end position="19"/>
    </location>
</feature>
<dbReference type="Proteomes" id="UP001642464">
    <property type="component" value="Unassembled WGS sequence"/>
</dbReference>
<comment type="caution">
    <text evidence="3">The sequence shown here is derived from an EMBL/GenBank/DDBJ whole genome shotgun (WGS) entry which is preliminary data.</text>
</comment>
<feature type="compositionally biased region" description="Acidic residues" evidence="1">
    <location>
        <begin position="50"/>
        <end position="63"/>
    </location>
</feature>
<evidence type="ECO:0000256" key="1">
    <source>
        <dbReference type="SAM" id="MobiDB-lite"/>
    </source>
</evidence>
<feature type="chain" id="PRO_5046570071" evidence="2">
    <location>
        <begin position="20"/>
        <end position="227"/>
    </location>
</feature>
<keyword evidence="2" id="KW-0732">Signal</keyword>
<gene>
    <name evidence="3" type="ORF">SCF082_LOCUS11038</name>
</gene>
<organism evidence="3 4">
    <name type="scientific">Durusdinium trenchii</name>
    <dbReference type="NCBI Taxonomy" id="1381693"/>
    <lineage>
        <taxon>Eukaryota</taxon>
        <taxon>Sar</taxon>
        <taxon>Alveolata</taxon>
        <taxon>Dinophyceae</taxon>
        <taxon>Suessiales</taxon>
        <taxon>Symbiodiniaceae</taxon>
        <taxon>Durusdinium</taxon>
    </lineage>
</organism>
<keyword evidence="4" id="KW-1185">Reference proteome</keyword>
<protein>
    <submittedName>
        <fullName evidence="3">Uncharacterized protein</fullName>
    </submittedName>
</protein>
<feature type="region of interest" description="Disordered" evidence="1">
    <location>
        <begin position="50"/>
        <end position="70"/>
    </location>
</feature>
<accession>A0ABP0JA82</accession>
<dbReference type="EMBL" id="CAXAMM010006513">
    <property type="protein sequence ID" value="CAK9011294.1"/>
    <property type="molecule type" value="Genomic_DNA"/>
</dbReference>
<evidence type="ECO:0000256" key="2">
    <source>
        <dbReference type="SAM" id="SignalP"/>
    </source>
</evidence>
<proteinExistence type="predicted"/>
<name>A0ABP0JA82_9DINO</name>